<dbReference type="PANTHER" id="PTHR24276:SF97">
    <property type="entry name" value="GH13245P2-RELATED"/>
    <property type="match status" value="1"/>
</dbReference>
<dbReference type="InterPro" id="IPR018114">
    <property type="entry name" value="TRYPSIN_HIS"/>
</dbReference>
<dbReference type="CDD" id="cd00190">
    <property type="entry name" value="Tryp_SPc"/>
    <property type="match status" value="1"/>
</dbReference>
<protein>
    <recommendedName>
        <fullName evidence="12">trypsin</fullName>
        <ecNumber evidence="12">3.4.21.4</ecNumber>
    </recommendedName>
</protein>
<organism evidence="16 17">
    <name type="scientific">Anopheles minimus</name>
    <dbReference type="NCBI Taxonomy" id="112268"/>
    <lineage>
        <taxon>Eukaryota</taxon>
        <taxon>Metazoa</taxon>
        <taxon>Ecdysozoa</taxon>
        <taxon>Arthropoda</taxon>
        <taxon>Hexapoda</taxon>
        <taxon>Insecta</taxon>
        <taxon>Pterygota</taxon>
        <taxon>Neoptera</taxon>
        <taxon>Endopterygota</taxon>
        <taxon>Diptera</taxon>
        <taxon>Nematocera</taxon>
        <taxon>Culicoidea</taxon>
        <taxon>Culicidae</taxon>
        <taxon>Anophelinae</taxon>
        <taxon>Anopheles</taxon>
    </lineage>
</organism>
<evidence type="ECO:0000256" key="4">
    <source>
        <dbReference type="ARBA" id="ARBA00022729"/>
    </source>
</evidence>
<dbReference type="GO" id="GO:0005576">
    <property type="term" value="C:extracellular region"/>
    <property type="evidence" value="ECO:0007669"/>
    <property type="project" value="UniProtKB-SubCell"/>
</dbReference>
<dbReference type="Pfam" id="PF00089">
    <property type="entry name" value="Trypsin"/>
    <property type="match status" value="1"/>
</dbReference>
<feature type="domain" description="Peptidase S1" evidence="15">
    <location>
        <begin position="30"/>
        <end position="265"/>
    </location>
</feature>
<evidence type="ECO:0000313" key="16">
    <source>
        <dbReference type="EnsemblMetazoa" id="AMIN016229-PA"/>
    </source>
</evidence>
<evidence type="ECO:0000256" key="1">
    <source>
        <dbReference type="ARBA" id="ARBA00004613"/>
    </source>
</evidence>
<evidence type="ECO:0000256" key="10">
    <source>
        <dbReference type="ARBA" id="ARBA00024195"/>
    </source>
</evidence>
<dbReference type="SMART" id="SM00020">
    <property type="entry name" value="Tryp_SPc"/>
    <property type="match status" value="1"/>
</dbReference>
<evidence type="ECO:0000256" key="9">
    <source>
        <dbReference type="ARBA" id="ARBA00023157"/>
    </source>
</evidence>
<keyword evidence="9" id="KW-1015">Disulfide bond</keyword>
<dbReference type="AlphaFoldDB" id="A0A903Z006"/>
<dbReference type="PROSITE" id="PS00135">
    <property type="entry name" value="TRYPSIN_SER"/>
    <property type="match status" value="1"/>
</dbReference>
<evidence type="ECO:0000256" key="11">
    <source>
        <dbReference type="ARBA" id="ARBA00036320"/>
    </source>
</evidence>
<evidence type="ECO:0000256" key="13">
    <source>
        <dbReference type="RuleBase" id="RU363034"/>
    </source>
</evidence>
<keyword evidence="17" id="KW-1185">Reference proteome</keyword>
<name>A0A903Z006_9DIPT</name>
<keyword evidence="3 13" id="KW-0645">Protease</keyword>
<keyword evidence="4 14" id="KW-0732">Signal</keyword>
<evidence type="ECO:0000256" key="14">
    <source>
        <dbReference type="SAM" id="SignalP"/>
    </source>
</evidence>
<evidence type="ECO:0000256" key="2">
    <source>
        <dbReference type="ARBA" id="ARBA00022525"/>
    </source>
</evidence>
<dbReference type="EC" id="3.4.21.4" evidence="12"/>
<dbReference type="InterPro" id="IPR033116">
    <property type="entry name" value="TRYPSIN_SER"/>
</dbReference>
<dbReference type="PRINTS" id="PR00722">
    <property type="entry name" value="CHYMOTRYPSIN"/>
</dbReference>
<dbReference type="PANTHER" id="PTHR24276">
    <property type="entry name" value="POLYSERASE-RELATED"/>
    <property type="match status" value="1"/>
</dbReference>
<keyword evidence="8" id="KW-0865">Zymogen</keyword>
<dbReference type="GO" id="GO:0004252">
    <property type="term" value="F:serine-type endopeptidase activity"/>
    <property type="evidence" value="ECO:0007669"/>
    <property type="project" value="UniProtKB-EC"/>
</dbReference>
<dbReference type="SUPFAM" id="SSF50494">
    <property type="entry name" value="Trypsin-like serine proteases"/>
    <property type="match status" value="1"/>
</dbReference>
<reference evidence="17" key="1">
    <citation type="submission" date="2013-03" db="EMBL/GenBank/DDBJ databases">
        <title>The Genome Sequence of Anopheles minimus MINIMUS1.</title>
        <authorList>
            <consortium name="The Broad Institute Genomics Platform"/>
            <person name="Neafsey D.E."/>
            <person name="Walton C."/>
            <person name="Walker B."/>
            <person name="Young S.K."/>
            <person name="Zeng Q."/>
            <person name="Gargeya S."/>
            <person name="Fitzgerald M."/>
            <person name="Haas B."/>
            <person name="Abouelleil A."/>
            <person name="Allen A.W."/>
            <person name="Alvarado L."/>
            <person name="Arachchi H.M."/>
            <person name="Berlin A.M."/>
            <person name="Chapman S.B."/>
            <person name="Gainer-Dewar J."/>
            <person name="Goldberg J."/>
            <person name="Griggs A."/>
            <person name="Gujja S."/>
            <person name="Hansen M."/>
            <person name="Howarth C."/>
            <person name="Imamovic A."/>
            <person name="Ireland A."/>
            <person name="Larimer J."/>
            <person name="McCowan C."/>
            <person name="Murphy C."/>
            <person name="Pearson M."/>
            <person name="Poon T.W."/>
            <person name="Priest M."/>
            <person name="Roberts A."/>
            <person name="Saif S."/>
            <person name="Shea T."/>
            <person name="Sisk P."/>
            <person name="Sykes S."/>
            <person name="Wortman J."/>
            <person name="Nusbaum C."/>
            <person name="Birren B."/>
        </authorList>
    </citation>
    <scope>NUCLEOTIDE SEQUENCE [LARGE SCALE GENOMIC DNA]</scope>
    <source>
        <strain evidence="17">MINIMUS1</strain>
    </source>
</reference>
<sequence length="268" mass="29031">MMHTCFIVALLAAYACSGIISSPSHAAEPIIGGTDAAEGAAPYQVSLQLKGYHICGGSIVGDRWILTAAHCLRSENSSFQLAIVQAPKVIVGTNNWKKGGTAYDVERIFFYSSLQPNKNDIALVRLATPLKLSKRVARISYSAEIVPDYATLTLTGWGYIDDNNTVPEKLQTIDLRHAALERCLKIIAEIPAGENATVSANVMCILRKQGHGSCNGDSGSPLLWKGKQVALVMGSLDGPKECSKKLVSVLTRISYYYDWIQQTIATQQ</sequence>
<comment type="catalytic activity">
    <reaction evidence="11">
        <text>Preferential cleavage: Arg-|-Xaa, Lys-|-Xaa.</text>
        <dbReference type="EC" id="3.4.21.4"/>
    </reaction>
</comment>
<dbReference type="PROSITE" id="PS50240">
    <property type="entry name" value="TRYPSIN_DOM"/>
    <property type="match status" value="1"/>
</dbReference>
<evidence type="ECO:0000256" key="5">
    <source>
        <dbReference type="ARBA" id="ARBA00022757"/>
    </source>
</evidence>
<comment type="subcellular location">
    <subcellularLocation>
        <location evidence="1">Secreted</location>
    </subcellularLocation>
</comment>
<reference evidence="16" key="2">
    <citation type="submission" date="2022-10" db="UniProtKB">
        <authorList>
            <consortium name="EnsemblMetazoa"/>
        </authorList>
    </citation>
    <scope>IDENTIFICATION</scope>
    <source>
        <strain evidence="16">MINIMUS1</strain>
    </source>
</reference>
<keyword evidence="2" id="KW-0964">Secreted</keyword>
<evidence type="ECO:0000313" key="17">
    <source>
        <dbReference type="Proteomes" id="UP000075920"/>
    </source>
</evidence>
<dbReference type="EnsemblMetazoa" id="AMIN016229-RA">
    <property type="protein sequence ID" value="AMIN016229-PA"/>
    <property type="gene ID" value="AMIN016229"/>
</dbReference>
<evidence type="ECO:0000256" key="8">
    <source>
        <dbReference type="ARBA" id="ARBA00023145"/>
    </source>
</evidence>
<evidence type="ECO:0000256" key="3">
    <source>
        <dbReference type="ARBA" id="ARBA00022670"/>
    </source>
</evidence>
<dbReference type="InterPro" id="IPR001254">
    <property type="entry name" value="Trypsin_dom"/>
</dbReference>
<dbReference type="InterPro" id="IPR043504">
    <property type="entry name" value="Peptidase_S1_PA_chymotrypsin"/>
</dbReference>
<dbReference type="InterPro" id="IPR009003">
    <property type="entry name" value="Peptidase_S1_PA"/>
</dbReference>
<keyword evidence="6 13" id="KW-0378">Hydrolase</keyword>
<evidence type="ECO:0000256" key="12">
    <source>
        <dbReference type="ARBA" id="ARBA00038868"/>
    </source>
</evidence>
<dbReference type="FunFam" id="2.40.10.10:FF:000068">
    <property type="entry name" value="transmembrane protease serine 2"/>
    <property type="match status" value="1"/>
</dbReference>
<dbReference type="InterPro" id="IPR050430">
    <property type="entry name" value="Peptidase_S1"/>
</dbReference>
<dbReference type="Proteomes" id="UP000075920">
    <property type="component" value="Unassembled WGS sequence"/>
</dbReference>
<dbReference type="InterPro" id="IPR001314">
    <property type="entry name" value="Peptidase_S1A"/>
</dbReference>
<feature type="chain" id="PRO_5037794182" description="trypsin" evidence="14">
    <location>
        <begin position="18"/>
        <end position="268"/>
    </location>
</feature>
<keyword evidence="7 13" id="KW-0720">Serine protease</keyword>
<accession>A0A903Z006</accession>
<evidence type="ECO:0000256" key="7">
    <source>
        <dbReference type="ARBA" id="ARBA00022825"/>
    </source>
</evidence>
<evidence type="ECO:0000256" key="6">
    <source>
        <dbReference type="ARBA" id="ARBA00022801"/>
    </source>
</evidence>
<dbReference type="GO" id="GO:0007586">
    <property type="term" value="P:digestion"/>
    <property type="evidence" value="ECO:0007669"/>
    <property type="project" value="UniProtKB-KW"/>
</dbReference>
<dbReference type="Gene3D" id="2.40.10.10">
    <property type="entry name" value="Trypsin-like serine proteases"/>
    <property type="match status" value="1"/>
</dbReference>
<dbReference type="PROSITE" id="PS00134">
    <property type="entry name" value="TRYPSIN_HIS"/>
    <property type="match status" value="1"/>
</dbReference>
<keyword evidence="5" id="KW-0222">Digestion</keyword>
<feature type="signal peptide" evidence="14">
    <location>
        <begin position="1"/>
        <end position="17"/>
    </location>
</feature>
<proteinExistence type="inferred from homology"/>
<dbReference type="GO" id="GO:0006508">
    <property type="term" value="P:proteolysis"/>
    <property type="evidence" value="ECO:0007669"/>
    <property type="project" value="UniProtKB-KW"/>
</dbReference>
<evidence type="ECO:0000259" key="15">
    <source>
        <dbReference type="PROSITE" id="PS50240"/>
    </source>
</evidence>
<comment type="similarity">
    <text evidence="10">Belongs to the peptidase S1 family. CLIP subfamily.</text>
</comment>